<evidence type="ECO:0000256" key="2">
    <source>
        <dbReference type="ARBA" id="ARBA00022679"/>
    </source>
</evidence>
<proteinExistence type="inferred from homology"/>
<evidence type="ECO:0000256" key="3">
    <source>
        <dbReference type="RuleBase" id="RU361155"/>
    </source>
</evidence>
<dbReference type="Proteomes" id="UP000824782">
    <property type="component" value="Unassembled WGS sequence"/>
</dbReference>
<comment type="similarity">
    <text evidence="1 3">Belongs to the sulfotransferase 1 family.</text>
</comment>
<reference evidence="5" key="1">
    <citation type="thesis" date="2020" institute="ProQuest LLC" country="789 East Eisenhower Parkway, Ann Arbor, MI, USA">
        <title>Comparative Genomics and Chromosome Evolution.</title>
        <authorList>
            <person name="Mudd A.B."/>
        </authorList>
    </citation>
    <scope>NUCLEOTIDE SEQUENCE</scope>
    <source>
        <strain evidence="5">237g6f4</strain>
        <tissue evidence="5">Blood</tissue>
    </source>
</reference>
<keyword evidence="6" id="KW-1185">Reference proteome</keyword>
<dbReference type="EMBL" id="WNYA01000222">
    <property type="protein sequence ID" value="KAG8549214.1"/>
    <property type="molecule type" value="Genomic_DNA"/>
</dbReference>
<dbReference type="Pfam" id="PF00685">
    <property type="entry name" value="Sulfotransfer_1"/>
    <property type="match status" value="1"/>
</dbReference>
<evidence type="ECO:0000256" key="1">
    <source>
        <dbReference type="ARBA" id="ARBA00005771"/>
    </source>
</evidence>
<feature type="domain" description="Sulfotransferase" evidence="4">
    <location>
        <begin position="19"/>
        <end position="94"/>
    </location>
</feature>
<keyword evidence="2 3" id="KW-0808">Transferase</keyword>
<gene>
    <name evidence="5" type="ORF">GDO81_022163</name>
</gene>
<sequence>MYLAGKLYGPSGNALCFVSLQIIYVARNPKDVAVSFYHFDTMNNLHPRPGAWEEYVEKFLSGNVGYGPWGTHVKEFWALRQKRNILYLFYEDMLEVSLQAEV</sequence>
<dbReference type="EC" id="2.8.2.-" evidence="3"/>
<dbReference type="InterPro" id="IPR000863">
    <property type="entry name" value="Sulfotransferase_dom"/>
</dbReference>
<dbReference type="PANTHER" id="PTHR11783">
    <property type="entry name" value="SULFOTRANSFERASE SULT"/>
    <property type="match status" value="1"/>
</dbReference>
<evidence type="ECO:0000259" key="4">
    <source>
        <dbReference type="Pfam" id="PF00685"/>
    </source>
</evidence>
<comment type="caution">
    <text evidence="5">The sequence shown here is derived from an EMBL/GenBank/DDBJ whole genome shotgun (WGS) entry which is preliminary data.</text>
</comment>
<dbReference type="InterPro" id="IPR027417">
    <property type="entry name" value="P-loop_NTPase"/>
</dbReference>
<organism evidence="5 6">
    <name type="scientific">Engystomops pustulosus</name>
    <name type="common">Tungara frog</name>
    <name type="synonym">Physalaemus pustulosus</name>
    <dbReference type="NCBI Taxonomy" id="76066"/>
    <lineage>
        <taxon>Eukaryota</taxon>
        <taxon>Metazoa</taxon>
        <taxon>Chordata</taxon>
        <taxon>Craniata</taxon>
        <taxon>Vertebrata</taxon>
        <taxon>Euteleostomi</taxon>
        <taxon>Amphibia</taxon>
        <taxon>Batrachia</taxon>
        <taxon>Anura</taxon>
        <taxon>Neobatrachia</taxon>
        <taxon>Hyloidea</taxon>
        <taxon>Leptodactylidae</taxon>
        <taxon>Leiuperinae</taxon>
        <taxon>Engystomops</taxon>
    </lineage>
</organism>
<evidence type="ECO:0000313" key="5">
    <source>
        <dbReference type="EMBL" id="KAG8549214.1"/>
    </source>
</evidence>
<dbReference type="AlphaFoldDB" id="A0AAV6ZIM8"/>
<dbReference type="GO" id="GO:0008146">
    <property type="term" value="F:sulfotransferase activity"/>
    <property type="evidence" value="ECO:0007669"/>
    <property type="project" value="InterPro"/>
</dbReference>
<dbReference type="Gene3D" id="3.40.50.300">
    <property type="entry name" value="P-loop containing nucleotide triphosphate hydrolases"/>
    <property type="match status" value="1"/>
</dbReference>
<name>A0AAV6ZIM8_ENGPU</name>
<accession>A0AAV6ZIM8</accession>
<protein>
    <recommendedName>
        <fullName evidence="3">Sulfotransferase</fullName>
        <ecNumber evidence="3">2.8.2.-</ecNumber>
    </recommendedName>
</protein>
<dbReference type="SUPFAM" id="SSF52540">
    <property type="entry name" value="P-loop containing nucleoside triphosphate hydrolases"/>
    <property type="match status" value="1"/>
</dbReference>
<evidence type="ECO:0000313" key="6">
    <source>
        <dbReference type="Proteomes" id="UP000824782"/>
    </source>
</evidence>